<dbReference type="PANTHER" id="PTHR45711">
    <property type="entry name" value="CHLORIDE CHANNEL PROTEIN"/>
    <property type="match status" value="1"/>
</dbReference>
<feature type="transmembrane region" description="Helical" evidence="8">
    <location>
        <begin position="30"/>
        <end position="51"/>
    </location>
</feature>
<evidence type="ECO:0000256" key="5">
    <source>
        <dbReference type="ARBA" id="ARBA00023065"/>
    </source>
</evidence>
<evidence type="ECO:0000256" key="8">
    <source>
        <dbReference type="SAM" id="Phobius"/>
    </source>
</evidence>
<dbReference type="PRINTS" id="PR00762">
    <property type="entry name" value="CLCHANNEL"/>
</dbReference>
<dbReference type="Pfam" id="PF02080">
    <property type="entry name" value="TrkA_C"/>
    <property type="match status" value="1"/>
</dbReference>
<comment type="subcellular location">
    <subcellularLocation>
        <location evidence="1">Membrane</location>
        <topology evidence="1">Multi-pass membrane protein</topology>
    </subcellularLocation>
</comment>
<feature type="transmembrane region" description="Helical" evidence="8">
    <location>
        <begin position="279"/>
        <end position="299"/>
    </location>
</feature>
<feature type="transmembrane region" description="Helical" evidence="8">
    <location>
        <begin position="405"/>
        <end position="425"/>
    </location>
</feature>
<dbReference type="EMBL" id="CP114052">
    <property type="protein sequence ID" value="WAW15194.1"/>
    <property type="molecule type" value="Genomic_DNA"/>
</dbReference>
<feature type="domain" description="RCK C-terminal" evidence="9">
    <location>
        <begin position="442"/>
        <end position="524"/>
    </location>
</feature>
<organism evidence="10 11">
    <name type="scientific">Peptostreptococcus equinus</name>
    <dbReference type="NCBI Taxonomy" id="3003601"/>
    <lineage>
        <taxon>Bacteria</taxon>
        <taxon>Bacillati</taxon>
        <taxon>Bacillota</taxon>
        <taxon>Clostridia</taxon>
        <taxon>Peptostreptococcales</taxon>
        <taxon>Peptostreptococcaceae</taxon>
        <taxon>Peptostreptococcus</taxon>
    </lineage>
</organism>
<evidence type="ECO:0000256" key="1">
    <source>
        <dbReference type="ARBA" id="ARBA00004141"/>
    </source>
</evidence>
<dbReference type="PROSITE" id="PS51202">
    <property type="entry name" value="RCK_C"/>
    <property type="match status" value="1"/>
</dbReference>
<feature type="transmembrane region" description="Helical" evidence="8">
    <location>
        <begin position="311"/>
        <end position="336"/>
    </location>
</feature>
<protein>
    <submittedName>
        <fullName evidence="10">Chloride channel protein</fullName>
    </submittedName>
</protein>
<gene>
    <name evidence="10" type="ORF">O0R46_01730</name>
</gene>
<name>A0ABY7JRU3_9FIRM</name>
<dbReference type="SUPFAM" id="SSF81340">
    <property type="entry name" value="Clc chloride channel"/>
    <property type="match status" value="1"/>
</dbReference>
<dbReference type="InterPro" id="IPR001807">
    <property type="entry name" value="ClC"/>
</dbReference>
<dbReference type="PANTHER" id="PTHR45711:SF6">
    <property type="entry name" value="CHLORIDE CHANNEL PROTEIN"/>
    <property type="match status" value="1"/>
</dbReference>
<feature type="transmembrane region" description="Helical" evidence="8">
    <location>
        <begin position="168"/>
        <end position="193"/>
    </location>
</feature>
<dbReference type="Proteomes" id="UP001164187">
    <property type="component" value="Chromosome"/>
</dbReference>
<sequence length="527" mass="58158">MKKKKIEKEKREMSGIEEILHSKARIKYRMIIQSFYIGILTSIVIVSYRVFGEKLLEMMATLYKNSIGNTLNLFLIFIGLIAMSLFVSYCVKKEPNISGSGIPQVEGSIGRKIQTNWFTVLVYKYLGGIVSMAAGLSIGREGPSVQMGAAIGEGYSNYRNKLDYEHKYLLTSGASAGLAAAFNAPLSGVMFALEEVHKNFSPIVLLSAMVSAMTADTLAKFVLGFKPALHFSRLHIMPIKYYWTLIILGIILGLLSYVFNKGVVKSKKLYKKMPIKMEFKIMIPFLLSALIGIYMPILLGGGHSLIMSPQLLKIGLISLIILLVMKMLLTFIAFGSGVPGGIFFPLLAIGALIGTIVGFICVSYFNIPNRYLINLTILAMAGYFAATVKAPITGIILIFEMTGSFGQLLPLSIVVFISLMVSEIIGVEPVYEMLLENILENDEVKKVNKSDKKTLLNISVCLGSDVEGKLVSEVDWPEDMLIVSIQRGNKEILPRGRTMIIEGDMISVVVNKDESALMRDFLLEICS</sequence>
<reference evidence="10" key="1">
    <citation type="submission" date="2022-12" db="EMBL/GenBank/DDBJ databases">
        <title>Peptostreptococcus.</title>
        <authorList>
            <person name="Lee S.H."/>
        </authorList>
    </citation>
    <scope>NUCLEOTIDE SEQUENCE</scope>
    <source>
        <strain evidence="10">CBA3647</strain>
    </source>
</reference>
<dbReference type="Pfam" id="PF00654">
    <property type="entry name" value="Voltage_CLC"/>
    <property type="match status" value="1"/>
</dbReference>
<keyword evidence="4 8" id="KW-1133">Transmembrane helix</keyword>
<keyword evidence="11" id="KW-1185">Reference proteome</keyword>
<dbReference type="Gene3D" id="1.10.3080.10">
    <property type="entry name" value="Clc chloride channel"/>
    <property type="match status" value="1"/>
</dbReference>
<dbReference type="Gene3D" id="3.30.70.1450">
    <property type="entry name" value="Regulator of K+ conductance, C-terminal domain"/>
    <property type="match status" value="1"/>
</dbReference>
<keyword evidence="7" id="KW-0868">Chloride</keyword>
<accession>A0ABY7JRU3</accession>
<dbReference type="SUPFAM" id="SSF116726">
    <property type="entry name" value="TrkA C-terminal domain-like"/>
    <property type="match status" value="1"/>
</dbReference>
<dbReference type="InterPro" id="IPR036721">
    <property type="entry name" value="RCK_C_sf"/>
</dbReference>
<evidence type="ECO:0000313" key="10">
    <source>
        <dbReference type="EMBL" id="WAW15194.1"/>
    </source>
</evidence>
<proteinExistence type="predicted"/>
<evidence type="ECO:0000256" key="7">
    <source>
        <dbReference type="ARBA" id="ARBA00023214"/>
    </source>
</evidence>
<evidence type="ECO:0000259" key="9">
    <source>
        <dbReference type="PROSITE" id="PS51202"/>
    </source>
</evidence>
<feature type="transmembrane region" description="Helical" evidence="8">
    <location>
        <begin position="199"/>
        <end position="219"/>
    </location>
</feature>
<feature type="transmembrane region" description="Helical" evidence="8">
    <location>
        <begin position="240"/>
        <end position="259"/>
    </location>
</feature>
<evidence type="ECO:0000313" key="11">
    <source>
        <dbReference type="Proteomes" id="UP001164187"/>
    </source>
</evidence>
<evidence type="ECO:0000256" key="4">
    <source>
        <dbReference type="ARBA" id="ARBA00022989"/>
    </source>
</evidence>
<keyword evidence="2" id="KW-0813">Transport</keyword>
<dbReference type="InterPro" id="IPR014743">
    <property type="entry name" value="Cl-channel_core"/>
</dbReference>
<evidence type="ECO:0000256" key="2">
    <source>
        <dbReference type="ARBA" id="ARBA00022448"/>
    </source>
</evidence>
<keyword evidence="3 8" id="KW-0812">Transmembrane</keyword>
<feature type="transmembrane region" description="Helical" evidence="8">
    <location>
        <begin position="377"/>
        <end position="399"/>
    </location>
</feature>
<feature type="transmembrane region" description="Helical" evidence="8">
    <location>
        <begin position="342"/>
        <end position="365"/>
    </location>
</feature>
<dbReference type="RefSeq" id="WP_269311888.1">
    <property type="nucleotide sequence ID" value="NZ_CP114052.1"/>
</dbReference>
<dbReference type="CDD" id="cd01031">
    <property type="entry name" value="EriC"/>
    <property type="match status" value="1"/>
</dbReference>
<keyword evidence="5" id="KW-0406">Ion transport</keyword>
<evidence type="ECO:0000256" key="3">
    <source>
        <dbReference type="ARBA" id="ARBA00022692"/>
    </source>
</evidence>
<feature type="transmembrane region" description="Helical" evidence="8">
    <location>
        <begin position="71"/>
        <end position="91"/>
    </location>
</feature>
<evidence type="ECO:0000256" key="6">
    <source>
        <dbReference type="ARBA" id="ARBA00023136"/>
    </source>
</evidence>
<dbReference type="InterPro" id="IPR006037">
    <property type="entry name" value="RCK_C"/>
</dbReference>
<keyword evidence="6 8" id="KW-0472">Membrane</keyword>